<reference evidence="3" key="1">
    <citation type="submission" date="2016-10" db="EMBL/GenBank/DDBJ databases">
        <authorList>
            <person name="Varghese N."/>
            <person name="Submissions S."/>
        </authorList>
    </citation>
    <scope>NUCLEOTIDE SEQUENCE [LARGE SCALE GENOMIC DNA]</scope>
    <source>
        <strain evidence="3">DSM 3695</strain>
    </source>
</reference>
<keyword evidence="1" id="KW-0732">Signal</keyword>
<protein>
    <submittedName>
        <fullName evidence="2">Uncharacterized protein</fullName>
    </submittedName>
</protein>
<evidence type="ECO:0000256" key="1">
    <source>
        <dbReference type="SAM" id="SignalP"/>
    </source>
</evidence>
<accession>A0A1I0S736</accession>
<keyword evidence="3" id="KW-1185">Reference proteome</keyword>
<feature type="signal peptide" evidence="1">
    <location>
        <begin position="1"/>
        <end position="19"/>
    </location>
</feature>
<dbReference type="EMBL" id="FOJG01000002">
    <property type="protein sequence ID" value="SEW51332.1"/>
    <property type="molecule type" value="Genomic_DNA"/>
</dbReference>
<feature type="chain" id="PRO_5011503668" evidence="1">
    <location>
        <begin position="20"/>
        <end position="129"/>
    </location>
</feature>
<sequence>MKILRKILFPALMIATLFAACKKDDKNDGPSSTSHKVVFKAIGSSDAVLSVAVYGYDTQITTLSNLSGSTWTSPEVTVPAGTLTLNAGVTGTSANSSATLKVQILVDGQVKAEGTSAGTVLSGHASYNF</sequence>
<dbReference type="RefSeq" id="WP_089897716.1">
    <property type="nucleotide sequence ID" value="NZ_FOJG01000002.1"/>
</dbReference>
<name>A0A1I0S736_9BACT</name>
<evidence type="ECO:0000313" key="3">
    <source>
        <dbReference type="Proteomes" id="UP000199310"/>
    </source>
</evidence>
<dbReference type="PROSITE" id="PS51257">
    <property type="entry name" value="PROKAR_LIPOPROTEIN"/>
    <property type="match status" value="1"/>
</dbReference>
<evidence type="ECO:0000313" key="2">
    <source>
        <dbReference type="EMBL" id="SEW51332.1"/>
    </source>
</evidence>
<dbReference type="Proteomes" id="UP000199310">
    <property type="component" value="Unassembled WGS sequence"/>
</dbReference>
<dbReference type="AlphaFoldDB" id="A0A1I0S736"/>
<organism evidence="2 3">
    <name type="scientific">Chitinophaga arvensicola</name>
    <dbReference type="NCBI Taxonomy" id="29529"/>
    <lineage>
        <taxon>Bacteria</taxon>
        <taxon>Pseudomonadati</taxon>
        <taxon>Bacteroidota</taxon>
        <taxon>Chitinophagia</taxon>
        <taxon>Chitinophagales</taxon>
        <taxon>Chitinophagaceae</taxon>
        <taxon>Chitinophaga</taxon>
    </lineage>
</organism>
<gene>
    <name evidence="2" type="ORF">SAMN04488122_4207</name>
</gene>
<proteinExistence type="predicted"/>
<dbReference type="OrthoDB" id="713675at2"/>
<dbReference type="STRING" id="29529.SAMN04488122_4207"/>